<comment type="similarity">
    <text evidence="7">Belongs to the binding-protein-dependent transport system permease family.</text>
</comment>
<dbReference type="SUPFAM" id="SSF161098">
    <property type="entry name" value="MetI-like"/>
    <property type="match status" value="1"/>
</dbReference>
<protein>
    <submittedName>
        <fullName evidence="9">ABC transporter permease</fullName>
    </submittedName>
</protein>
<evidence type="ECO:0000256" key="4">
    <source>
        <dbReference type="ARBA" id="ARBA00022692"/>
    </source>
</evidence>
<evidence type="ECO:0000256" key="5">
    <source>
        <dbReference type="ARBA" id="ARBA00022989"/>
    </source>
</evidence>
<evidence type="ECO:0000313" key="10">
    <source>
        <dbReference type="Proteomes" id="UP001344817"/>
    </source>
</evidence>
<evidence type="ECO:0000256" key="7">
    <source>
        <dbReference type="RuleBase" id="RU363032"/>
    </source>
</evidence>
<evidence type="ECO:0000256" key="1">
    <source>
        <dbReference type="ARBA" id="ARBA00004651"/>
    </source>
</evidence>
<evidence type="ECO:0000313" key="9">
    <source>
        <dbReference type="EMBL" id="MEE3928602.1"/>
    </source>
</evidence>
<evidence type="ECO:0000259" key="8">
    <source>
        <dbReference type="PROSITE" id="PS50928"/>
    </source>
</evidence>
<feature type="domain" description="ABC transmembrane type-1" evidence="8">
    <location>
        <begin position="142"/>
        <end position="358"/>
    </location>
</feature>
<feature type="transmembrane region" description="Helical" evidence="7">
    <location>
        <begin position="181"/>
        <end position="201"/>
    </location>
</feature>
<evidence type="ECO:0000256" key="2">
    <source>
        <dbReference type="ARBA" id="ARBA00022448"/>
    </source>
</evidence>
<keyword evidence="6 7" id="KW-0472">Membrane</keyword>
<comment type="subcellular location">
    <subcellularLocation>
        <location evidence="1 7">Cell membrane</location>
        <topology evidence="1 7">Multi-pass membrane protein</topology>
    </subcellularLocation>
</comment>
<name>A0ABU7MM50_9BACT</name>
<dbReference type="InterPro" id="IPR000515">
    <property type="entry name" value="MetI-like"/>
</dbReference>
<keyword evidence="5 7" id="KW-1133">Transmembrane helix</keyword>
<sequence length="399" mass="44824">MLKYFFTRLFFAILTLLIIVAVVYISVAQFSENYYQNQITAQTVSGGANNGVKYAQTYEYYLKSVKEHLTYKIEGVDSYDTFLASDQKDTWADLKVNPLIRFGYWVQSVFNTSQPFGTPFDSRILSTSSGAKTIPEYFFLNLRFSIIITLPSFIISVILGITLGIVAAYKRGTFIDSSINAFALLFVALPSFVIAPIFISLQVKLNITSTFINPWSETELEVNSIADIIASWIPPILIIVLGSLSGYITFVRNQIITVLTSNYVLIAKSKGLGTVEIFFKYVLRNISIPLASALIPSYIGLLTGGIIIETYWQVPGISRVIQNSFPNGEINLIMFNTAFFTALSLLTVIIVDISYVFLDPRIKYGSRSPKSLSTQFKAYLYRKKMFEKLTYVDSTNTNN</sequence>
<dbReference type="Gene3D" id="1.10.3720.10">
    <property type="entry name" value="MetI-like"/>
    <property type="match status" value="1"/>
</dbReference>
<proteinExistence type="inferred from homology"/>
<evidence type="ECO:0000256" key="6">
    <source>
        <dbReference type="ARBA" id="ARBA00023136"/>
    </source>
</evidence>
<dbReference type="PANTHER" id="PTHR30465:SF0">
    <property type="entry name" value="OLIGOPEPTIDE TRANSPORT SYSTEM PERMEASE PROTEIN APPB"/>
    <property type="match status" value="1"/>
</dbReference>
<feature type="transmembrane region" description="Helical" evidence="7">
    <location>
        <begin position="290"/>
        <end position="312"/>
    </location>
</feature>
<dbReference type="Pfam" id="PF00528">
    <property type="entry name" value="BPD_transp_1"/>
    <property type="match status" value="1"/>
</dbReference>
<gene>
    <name evidence="9" type="ORF">V2E24_03375</name>
</gene>
<evidence type="ECO:0000256" key="3">
    <source>
        <dbReference type="ARBA" id="ARBA00022475"/>
    </source>
</evidence>
<dbReference type="InterPro" id="IPR035906">
    <property type="entry name" value="MetI-like_sf"/>
</dbReference>
<dbReference type="PROSITE" id="PS50928">
    <property type="entry name" value="ABC_TM1"/>
    <property type="match status" value="1"/>
</dbReference>
<dbReference type="Proteomes" id="UP001344817">
    <property type="component" value="Unassembled WGS sequence"/>
</dbReference>
<accession>A0ABU7MM50</accession>
<organism evidence="9 10">
    <name type="scientific">Mycoplasmopsis ciconiae</name>
    <dbReference type="NCBI Taxonomy" id="561067"/>
    <lineage>
        <taxon>Bacteria</taxon>
        <taxon>Bacillati</taxon>
        <taxon>Mycoplasmatota</taxon>
        <taxon>Mycoplasmoidales</taxon>
        <taxon>Metamycoplasmataceae</taxon>
        <taxon>Mycoplasmopsis</taxon>
    </lineage>
</organism>
<feature type="transmembrane region" description="Helical" evidence="7">
    <location>
        <begin position="144"/>
        <end position="169"/>
    </location>
</feature>
<dbReference type="RefSeq" id="WP_330501015.1">
    <property type="nucleotide sequence ID" value="NZ_JAZDWZ010000013.1"/>
</dbReference>
<feature type="transmembrane region" description="Helical" evidence="7">
    <location>
        <begin position="229"/>
        <end position="250"/>
    </location>
</feature>
<feature type="transmembrane region" description="Helical" evidence="7">
    <location>
        <begin position="9"/>
        <end position="27"/>
    </location>
</feature>
<keyword evidence="4 7" id="KW-0812">Transmembrane</keyword>
<dbReference type="PANTHER" id="PTHR30465">
    <property type="entry name" value="INNER MEMBRANE ABC TRANSPORTER"/>
    <property type="match status" value="1"/>
</dbReference>
<keyword evidence="2 7" id="KW-0813">Transport</keyword>
<dbReference type="CDD" id="cd06261">
    <property type="entry name" value="TM_PBP2"/>
    <property type="match status" value="1"/>
</dbReference>
<dbReference type="EMBL" id="JAZDWZ010000013">
    <property type="protein sequence ID" value="MEE3928602.1"/>
    <property type="molecule type" value="Genomic_DNA"/>
</dbReference>
<comment type="caution">
    <text evidence="9">The sequence shown here is derived from an EMBL/GenBank/DDBJ whole genome shotgun (WGS) entry which is preliminary data.</text>
</comment>
<reference evidence="9" key="1">
    <citation type="submission" date="2024-01" db="EMBL/GenBank/DDBJ databases">
        <title>Genome sequence of Mycoplasma ciconiae type strain DSM 25251.</title>
        <authorList>
            <person name="Spergser J."/>
        </authorList>
    </citation>
    <scope>NUCLEOTIDE SEQUENCE [LARGE SCALE GENOMIC DNA]</scope>
    <source>
        <strain evidence="9">DSM 25251</strain>
    </source>
</reference>
<keyword evidence="3" id="KW-1003">Cell membrane</keyword>
<keyword evidence="10" id="KW-1185">Reference proteome</keyword>
<feature type="transmembrane region" description="Helical" evidence="7">
    <location>
        <begin position="332"/>
        <end position="358"/>
    </location>
</feature>